<name>A0A4V2LYN4_9ACTN</name>
<evidence type="ECO:0000313" key="2">
    <source>
        <dbReference type="EMBL" id="TCC04946.1"/>
    </source>
</evidence>
<sequence>MLRAAAYLVGTVVVSLVVTVIGMMYHDKTGCAPDAEECLAALVGILWGAAAVVVCLVAVVVIELILWSRRRRKAAEVTG</sequence>
<keyword evidence="3" id="KW-1185">Reference proteome</keyword>
<dbReference type="EMBL" id="SJJZ01000003">
    <property type="protein sequence ID" value="TCC04946.1"/>
    <property type="molecule type" value="Genomic_DNA"/>
</dbReference>
<accession>A0A4V2LYN4</accession>
<feature type="transmembrane region" description="Helical" evidence="1">
    <location>
        <begin position="7"/>
        <end position="25"/>
    </location>
</feature>
<dbReference type="AlphaFoldDB" id="A0A4V2LYN4"/>
<feature type="transmembrane region" description="Helical" evidence="1">
    <location>
        <begin position="45"/>
        <end position="66"/>
    </location>
</feature>
<evidence type="ECO:0000313" key="3">
    <source>
        <dbReference type="Proteomes" id="UP000292346"/>
    </source>
</evidence>
<keyword evidence="1" id="KW-0812">Transmembrane</keyword>
<keyword evidence="1" id="KW-0472">Membrane</keyword>
<dbReference type="Proteomes" id="UP000292346">
    <property type="component" value="Unassembled WGS sequence"/>
</dbReference>
<comment type="caution">
    <text evidence="2">The sequence shown here is derived from an EMBL/GenBank/DDBJ whole genome shotgun (WGS) entry which is preliminary data.</text>
</comment>
<organism evidence="2 3">
    <name type="scientific">Kribbella soli</name>
    <dbReference type="NCBI Taxonomy" id="1124743"/>
    <lineage>
        <taxon>Bacteria</taxon>
        <taxon>Bacillati</taxon>
        <taxon>Actinomycetota</taxon>
        <taxon>Actinomycetes</taxon>
        <taxon>Propionibacteriales</taxon>
        <taxon>Kribbellaceae</taxon>
        <taxon>Kribbella</taxon>
    </lineage>
</organism>
<proteinExistence type="predicted"/>
<protein>
    <submittedName>
        <fullName evidence="2">Uncharacterized protein</fullName>
    </submittedName>
</protein>
<keyword evidence="1" id="KW-1133">Transmembrane helix</keyword>
<gene>
    <name evidence="2" type="ORF">E0H45_22960</name>
</gene>
<evidence type="ECO:0000256" key="1">
    <source>
        <dbReference type="SAM" id="Phobius"/>
    </source>
</evidence>
<reference evidence="2 3" key="1">
    <citation type="submission" date="2019-02" db="EMBL/GenBank/DDBJ databases">
        <title>Kribbella capetownensis sp. nov. and Kribbella speibonae sp. nov., isolated from soil.</title>
        <authorList>
            <person name="Curtis S.M."/>
            <person name="Norton I."/>
            <person name="Everest G.J."/>
            <person name="Meyers P.R."/>
        </authorList>
    </citation>
    <scope>NUCLEOTIDE SEQUENCE [LARGE SCALE GENOMIC DNA]</scope>
    <source>
        <strain evidence="2 3">KCTC 29219</strain>
    </source>
</reference>